<organism evidence="2 3">
    <name type="scientific">Urocitellus parryii</name>
    <name type="common">Arctic ground squirrel</name>
    <name type="synonym">Spermophilus parryii</name>
    <dbReference type="NCBI Taxonomy" id="9999"/>
    <lineage>
        <taxon>Eukaryota</taxon>
        <taxon>Metazoa</taxon>
        <taxon>Chordata</taxon>
        <taxon>Craniata</taxon>
        <taxon>Vertebrata</taxon>
        <taxon>Euteleostomi</taxon>
        <taxon>Mammalia</taxon>
        <taxon>Eutheria</taxon>
        <taxon>Euarchontoglires</taxon>
        <taxon>Glires</taxon>
        <taxon>Rodentia</taxon>
        <taxon>Sciuromorpha</taxon>
        <taxon>Sciuridae</taxon>
        <taxon>Xerinae</taxon>
        <taxon>Marmotini</taxon>
        <taxon>Urocitellus</taxon>
    </lineage>
</organism>
<dbReference type="Proteomes" id="UP000694417">
    <property type="component" value="Unplaced"/>
</dbReference>
<dbReference type="GeneTree" id="ENSGT00960000192978"/>
<name>A0A8D2KNI8_UROPR</name>
<dbReference type="Ensembl" id="ENSUPAT00010030741.1">
    <property type="protein sequence ID" value="ENSUPAP00010027008.1"/>
    <property type="gene ID" value="ENSUPAG00010021357.1"/>
</dbReference>
<dbReference type="AlphaFoldDB" id="A0A8D2KNI8"/>
<reference evidence="2" key="2">
    <citation type="submission" date="2025-09" db="UniProtKB">
        <authorList>
            <consortium name="Ensembl"/>
        </authorList>
    </citation>
    <scope>IDENTIFICATION</scope>
</reference>
<keyword evidence="3" id="KW-1185">Reference proteome</keyword>
<dbReference type="GO" id="GO:0005654">
    <property type="term" value="C:nucleoplasm"/>
    <property type="evidence" value="ECO:0007669"/>
    <property type="project" value="TreeGrafter"/>
</dbReference>
<evidence type="ECO:0000313" key="2">
    <source>
        <dbReference type="Ensembl" id="ENSUPAP00010027008.1"/>
    </source>
</evidence>
<reference evidence="2" key="1">
    <citation type="submission" date="2025-08" db="UniProtKB">
        <authorList>
            <consortium name="Ensembl"/>
        </authorList>
    </citation>
    <scope>IDENTIFICATION</scope>
</reference>
<evidence type="ECO:0000313" key="3">
    <source>
        <dbReference type="Proteomes" id="UP000694417"/>
    </source>
</evidence>
<evidence type="ECO:0000256" key="1">
    <source>
        <dbReference type="SAM" id="MobiDB-lite"/>
    </source>
</evidence>
<feature type="region of interest" description="Disordered" evidence="1">
    <location>
        <begin position="37"/>
        <end position="63"/>
    </location>
</feature>
<sequence>MKNCAVYVDKCSLQHSARLDQEVLECSGPRRAVDWHSQKQHRDSFPGRVLPRNTTGSRSPVLFSPGEREERYQTLSASFRTVAEFMDFKSVWEILFFCGRGKRDNPCLSLSQREVAATHVLLQKAWHPSQPRTLSKDLYIKVYPGTYSVIVGSTSLTKKIHVVGWDPGQSSQPC</sequence>
<dbReference type="PANTHER" id="PTHR14330:SF2">
    <property type="entry name" value="A-KINASE-INTERACTING PROTEIN 1"/>
    <property type="match status" value="1"/>
</dbReference>
<dbReference type="GO" id="GO:1901222">
    <property type="term" value="P:regulation of non-canonical NF-kappaB signal transduction"/>
    <property type="evidence" value="ECO:0007669"/>
    <property type="project" value="InterPro"/>
</dbReference>
<dbReference type="InterPro" id="IPR033214">
    <property type="entry name" value="AKIP1"/>
</dbReference>
<dbReference type="PANTHER" id="PTHR14330">
    <property type="entry name" value="A-KINASE-INTERACTING PROTEIN 1"/>
    <property type="match status" value="1"/>
</dbReference>
<protein>
    <submittedName>
        <fullName evidence="2">Uncharacterized protein</fullName>
    </submittedName>
</protein>
<accession>A0A8D2KNI8</accession>
<proteinExistence type="predicted"/>